<dbReference type="Proteomes" id="UP001375539">
    <property type="component" value="Unassembled WGS sequence"/>
</dbReference>
<accession>A0ACC6QP73</accession>
<keyword evidence="2" id="KW-1185">Reference proteome</keyword>
<protein>
    <submittedName>
        <fullName evidence="1">Uncharacterized protein</fullName>
    </submittedName>
</protein>
<organism evidence="1 2">
    <name type="scientific">Streptomyces pratisoli</name>
    <dbReference type="NCBI Taxonomy" id="3139917"/>
    <lineage>
        <taxon>Bacteria</taxon>
        <taxon>Bacillati</taxon>
        <taxon>Actinomycetota</taxon>
        <taxon>Actinomycetes</taxon>
        <taxon>Kitasatosporales</taxon>
        <taxon>Streptomycetaceae</taxon>
        <taxon>Streptomyces</taxon>
    </lineage>
</organism>
<name>A0ACC6QP73_9ACTN</name>
<sequence>MSEAGRVSGAARGSWTVVLALVNLLGCYLGYGALFIRPEGDWDSAAIDGIAAAAVFLCVLGALILLLSYVPVRRGTLARWWLLPPAVFLLFGIARLVHIEYAYPVS</sequence>
<gene>
    <name evidence="1" type="ORF">WKI58_28050</name>
</gene>
<evidence type="ECO:0000313" key="1">
    <source>
        <dbReference type="EMBL" id="MEJ8660325.1"/>
    </source>
</evidence>
<comment type="caution">
    <text evidence="1">The sequence shown here is derived from an EMBL/GenBank/DDBJ whole genome shotgun (WGS) entry which is preliminary data.</text>
</comment>
<evidence type="ECO:0000313" key="2">
    <source>
        <dbReference type="Proteomes" id="UP001375539"/>
    </source>
</evidence>
<dbReference type="EMBL" id="JBBKAI010000002">
    <property type="protein sequence ID" value="MEJ8660325.1"/>
    <property type="molecule type" value="Genomic_DNA"/>
</dbReference>
<proteinExistence type="predicted"/>
<reference evidence="1" key="1">
    <citation type="submission" date="2024-03" db="EMBL/GenBank/DDBJ databases">
        <title>Novel Streptomyces species of biotechnological and ecological value are a feature of Machair soil.</title>
        <authorList>
            <person name="Prole J.R."/>
            <person name="Goodfellow M."/>
            <person name="Allenby N."/>
            <person name="Ward A.C."/>
        </authorList>
    </citation>
    <scope>NUCLEOTIDE SEQUENCE</scope>
    <source>
        <strain evidence="1">MS1.AVA.4</strain>
    </source>
</reference>